<dbReference type="AlphaFoldDB" id="A0A067S905"/>
<gene>
    <name evidence="1" type="ORF">GALMADRAFT_1083899</name>
</gene>
<dbReference type="Proteomes" id="UP000027222">
    <property type="component" value="Unassembled WGS sequence"/>
</dbReference>
<reference evidence="2" key="1">
    <citation type="journal article" date="2014" name="Proc. Natl. Acad. Sci. U.S.A.">
        <title>Extensive sampling of basidiomycete genomes demonstrates inadequacy of the white-rot/brown-rot paradigm for wood decay fungi.</title>
        <authorList>
            <person name="Riley R."/>
            <person name="Salamov A.A."/>
            <person name="Brown D.W."/>
            <person name="Nagy L.G."/>
            <person name="Floudas D."/>
            <person name="Held B.W."/>
            <person name="Levasseur A."/>
            <person name="Lombard V."/>
            <person name="Morin E."/>
            <person name="Otillar R."/>
            <person name="Lindquist E.A."/>
            <person name="Sun H."/>
            <person name="LaButti K.M."/>
            <person name="Schmutz J."/>
            <person name="Jabbour D."/>
            <person name="Luo H."/>
            <person name="Baker S.E."/>
            <person name="Pisabarro A.G."/>
            <person name="Walton J.D."/>
            <person name="Blanchette R.A."/>
            <person name="Henrissat B."/>
            <person name="Martin F."/>
            <person name="Cullen D."/>
            <person name="Hibbett D.S."/>
            <person name="Grigoriev I.V."/>
        </authorList>
    </citation>
    <scope>NUCLEOTIDE SEQUENCE [LARGE SCALE GENOMIC DNA]</scope>
    <source>
        <strain evidence="2">CBS 339.88</strain>
    </source>
</reference>
<evidence type="ECO:0000313" key="2">
    <source>
        <dbReference type="Proteomes" id="UP000027222"/>
    </source>
</evidence>
<accession>A0A067S905</accession>
<protein>
    <submittedName>
        <fullName evidence="1">Uncharacterized protein</fullName>
    </submittedName>
</protein>
<organism evidence="1 2">
    <name type="scientific">Galerina marginata (strain CBS 339.88)</name>
    <dbReference type="NCBI Taxonomy" id="685588"/>
    <lineage>
        <taxon>Eukaryota</taxon>
        <taxon>Fungi</taxon>
        <taxon>Dikarya</taxon>
        <taxon>Basidiomycota</taxon>
        <taxon>Agaricomycotina</taxon>
        <taxon>Agaricomycetes</taxon>
        <taxon>Agaricomycetidae</taxon>
        <taxon>Agaricales</taxon>
        <taxon>Agaricineae</taxon>
        <taxon>Strophariaceae</taxon>
        <taxon>Galerina</taxon>
    </lineage>
</organism>
<dbReference type="HOGENOM" id="CLU_2133700_0_0_1"/>
<name>A0A067S905_GALM3</name>
<dbReference type="EMBL" id="KL142415">
    <property type="protein sequence ID" value="KDR67355.1"/>
    <property type="molecule type" value="Genomic_DNA"/>
</dbReference>
<sequence length="113" mass="12477">MLGLAYFVSPRARLSHQSFVITNEQPTPTSYRTEANFTPPIVAAVVGGDYCHRPRRLPRRATSAVRSSSLWLPPTSSPPHHFLYINVDAFSDVLGFLFSFGVIGCRGRGRDVG</sequence>
<proteinExistence type="predicted"/>
<keyword evidence="2" id="KW-1185">Reference proteome</keyword>
<evidence type="ECO:0000313" key="1">
    <source>
        <dbReference type="EMBL" id="KDR67355.1"/>
    </source>
</evidence>